<feature type="compositionally biased region" description="Basic and acidic residues" evidence="5">
    <location>
        <begin position="484"/>
        <end position="494"/>
    </location>
</feature>
<keyword evidence="2 4" id="KW-0238">DNA-binding</keyword>
<feature type="region of interest" description="Disordered" evidence="5">
    <location>
        <begin position="330"/>
        <end position="380"/>
    </location>
</feature>
<organism evidence="7 8">
    <name type="scientific">Cyphellophora europaea (strain CBS 101466)</name>
    <name type="common">Phialophora europaea</name>
    <dbReference type="NCBI Taxonomy" id="1220924"/>
    <lineage>
        <taxon>Eukaryota</taxon>
        <taxon>Fungi</taxon>
        <taxon>Dikarya</taxon>
        <taxon>Ascomycota</taxon>
        <taxon>Pezizomycotina</taxon>
        <taxon>Eurotiomycetes</taxon>
        <taxon>Chaetothyriomycetidae</taxon>
        <taxon>Chaetothyriales</taxon>
        <taxon>Cyphellophoraceae</taxon>
        <taxon>Cyphellophora</taxon>
    </lineage>
</organism>
<protein>
    <recommendedName>
        <fullName evidence="6">Fork-head domain-containing protein</fullName>
    </recommendedName>
</protein>
<dbReference type="RefSeq" id="XP_008717332.1">
    <property type="nucleotide sequence ID" value="XM_008719110.1"/>
</dbReference>
<dbReference type="GeneID" id="19972105"/>
<dbReference type="VEuPathDB" id="FungiDB:HMPREF1541_04766"/>
<proteinExistence type="predicted"/>
<keyword evidence="8" id="KW-1185">Reference proteome</keyword>
<dbReference type="Proteomes" id="UP000030752">
    <property type="component" value="Unassembled WGS sequence"/>
</dbReference>
<dbReference type="GO" id="GO:0000978">
    <property type="term" value="F:RNA polymerase II cis-regulatory region sequence-specific DNA binding"/>
    <property type="evidence" value="ECO:0007669"/>
    <property type="project" value="TreeGrafter"/>
</dbReference>
<evidence type="ECO:0000313" key="7">
    <source>
        <dbReference type="EMBL" id="ETN40489.1"/>
    </source>
</evidence>
<dbReference type="AlphaFoldDB" id="W2RXU4"/>
<dbReference type="OrthoDB" id="5954824at2759"/>
<sequence>MTGLRRQAPPPPFQIYQDQDQDPQSQDAEYHNSQTSPPYQQAQRPRPQLQPSAIPRQSPLGSTHPHNVAFNPQPYHQGHSMSPQKVHQFHQPMTAYNNLTFVDLPAPQPMASFDESPTKRHVPESAPYVAPQPNQGMHVFSASFDSFDQENYPATAANDNADFPSPSYNRRNILKRSQSDLVHVDDRAIKRQRVEEETQVPIPAPSDMPVLEDDGNKPPYSYAQMIGMGILRAPQRRLTLAQIYEWISTTFSFYREDPKAGWHNSIRHNLSLNKAFTKVDRPKGDAGKGCYWVIVEGMEGQFLKDKGRKGNNSHNNNMANMTVHASVMCPEPQSLSQPPPSLEPLAPSPFIQETFPVQPRPHTAPPLPDLSSDATVPASDPALHEDVVSGAIDSTNLPLPESSPPQAMNSSPPVAANAHRRTGSSPSAHRHQPPAISHKRNAATMDDSGYFSSLPSSAMRPKQSQAFLTSEADGEPARKKRKAGRAEAEIERMRYSSVDPTPFHFRTTAANGTLDPTASSPPPRSSPVHQPATPLITFKKPARPVPDSVSPNAQLAQHRHDMQTFLGVPSTPDLFFHSYGLSCPDTTSPSRMVATPSAGIGSEFHIFDDNLFATPIMTPGYGRSPLKSAKRSAPGRDLAKTGTASSTRLREMLAQADQNRLNVARDGSTNNMISPFKPSPFLRQTSAAAFNGSPLKCVTAFTAGGSENEFQELMTFPDDLSDEIDTSPIDLLNGFEPIGLDIVNPRAVSKRPGIGGRSFTSRF</sequence>
<dbReference type="HOGENOM" id="CLU_012536_0_0_1"/>
<feature type="region of interest" description="Disordered" evidence="5">
    <location>
        <begin position="393"/>
        <end position="532"/>
    </location>
</feature>
<dbReference type="InterPro" id="IPR036390">
    <property type="entry name" value="WH_DNA-bd_sf"/>
</dbReference>
<reference evidence="7 8" key="1">
    <citation type="submission" date="2013-03" db="EMBL/GenBank/DDBJ databases">
        <title>The Genome Sequence of Phialophora europaea CBS 101466.</title>
        <authorList>
            <consortium name="The Broad Institute Genomics Platform"/>
            <person name="Cuomo C."/>
            <person name="de Hoog S."/>
            <person name="Gorbushina A."/>
            <person name="Walker B."/>
            <person name="Young S.K."/>
            <person name="Zeng Q."/>
            <person name="Gargeya S."/>
            <person name="Fitzgerald M."/>
            <person name="Haas B."/>
            <person name="Abouelleil A."/>
            <person name="Allen A.W."/>
            <person name="Alvarado L."/>
            <person name="Arachchi H.M."/>
            <person name="Berlin A.M."/>
            <person name="Chapman S.B."/>
            <person name="Gainer-Dewar J."/>
            <person name="Goldberg J."/>
            <person name="Griggs A."/>
            <person name="Gujja S."/>
            <person name="Hansen M."/>
            <person name="Howarth C."/>
            <person name="Imamovic A."/>
            <person name="Ireland A."/>
            <person name="Larimer J."/>
            <person name="McCowan C."/>
            <person name="Murphy C."/>
            <person name="Pearson M."/>
            <person name="Poon T.W."/>
            <person name="Priest M."/>
            <person name="Roberts A."/>
            <person name="Saif S."/>
            <person name="Shea T."/>
            <person name="Sisk P."/>
            <person name="Sykes S."/>
            <person name="Wortman J."/>
            <person name="Nusbaum C."/>
            <person name="Birren B."/>
        </authorList>
    </citation>
    <scope>NUCLEOTIDE SEQUENCE [LARGE SCALE GENOMIC DNA]</scope>
    <source>
        <strain evidence="7 8">CBS 101466</strain>
    </source>
</reference>
<dbReference type="FunFam" id="1.10.10.10:FF:000260">
    <property type="entry name" value="Forkhead transcription factor (Sep1)"/>
    <property type="match status" value="1"/>
</dbReference>
<comment type="subcellular location">
    <subcellularLocation>
        <location evidence="1 4">Nucleus</location>
    </subcellularLocation>
</comment>
<dbReference type="PROSITE" id="PS50039">
    <property type="entry name" value="FORK_HEAD_3"/>
    <property type="match status" value="1"/>
</dbReference>
<dbReference type="GO" id="GO:0001228">
    <property type="term" value="F:DNA-binding transcription activator activity, RNA polymerase II-specific"/>
    <property type="evidence" value="ECO:0007669"/>
    <property type="project" value="UniProtKB-ARBA"/>
</dbReference>
<dbReference type="GO" id="GO:0005634">
    <property type="term" value="C:nucleus"/>
    <property type="evidence" value="ECO:0007669"/>
    <property type="project" value="UniProtKB-SubCell"/>
</dbReference>
<evidence type="ECO:0000256" key="3">
    <source>
        <dbReference type="ARBA" id="ARBA00023242"/>
    </source>
</evidence>
<dbReference type="CDD" id="cd00059">
    <property type="entry name" value="FH_FOX"/>
    <property type="match status" value="1"/>
</dbReference>
<feature type="compositionally biased region" description="Basic residues" evidence="5">
    <location>
        <begin position="418"/>
        <end position="441"/>
    </location>
</feature>
<dbReference type="EMBL" id="KB822720">
    <property type="protein sequence ID" value="ETN40489.1"/>
    <property type="molecule type" value="Genomic_DNA"/>
</dbReference>
<dbReference type="InParanoid" id="W2RXU4"/>
<feature type="region of interest" description="Disordered" evidence="5">
    <location>
        <begin position="1"/>
        <end position="86"/>
    </location>
</feature>
<evidence type="ECO:0000256" key="5">
    <source>
        <dbReference type="SAM" id="MobiDB-lite"/>
    </source>
</evidence>
<dbReference type="Pfam" id="PF00250">
    <property type="entry name" value="Forkhead"/>
    <property type="match status" value="1"/>
</dbReference>
<feature type="compositionally biased region" description="Pro residues" evidence="5">
    <location>
        <begin position="358"/>
        <end position="368"/>
    </location>
</feature>
<feature type="compositionally biased region" description="Low complexity" evidence="5">
    <location>
        <begin position="37"/>
        <end position="51"/>
    </location>
</feature>
<evidence type="ECO:0000256" key="1">
    <source>
        <dbReference type="ARBA" id="ARBA00004123"/>
    </source>
</evidence>
<dbReference type="InterPro" id="IPR050211">
    <property type="entry name" value="FOX_domain-containing"/>
</dbReference>
<dbReference type="STRING" id="1220924.W2RXU4"/>
<dbReference type="InterPro" id="IPR036388">
    <property type="entry name" value="WH-like_DNA-bd_sf"/>
</dbReference>
<keyword evidence="3 4" id="KW-0539">Nucleus</keyword>
<dbReference type="SUPFAM" id="SSF46785">
    <property type="entry name" value="Winged helix' DNA-binding domain"/>
    <property type="match status" value="1"/>
</dbReference>
<dbReference type="PRINTS" id="PR00053">
    <property type="entry name" value="FORKHEAD"/>
</dbReference>
<accession>W2RXU4</accession>
<feature type="DNA-binding region" description="Fork-head" evidence="4">
    <location>
        <begin position="217"/>
        <end position="294"/>
    </location>
</feature>
<feature type="compositionally biased region" description="Polar residues" evidence="5">
    <location>
        <begin position="508"/>
        <end position="518"/>
    </location>
</feature>
<feature type="compositionally biased region" description="Low complexity" evidence="5">
    <location>
        <begin position="14"/>
        <end position="27"/>
    </location>
</feature>
<feature type="compositionally biased region" description="Polar residues" evidence="5">
    <location>
        <begin position="450"/>
        <end position="468"/>
    </location>
</feature>
<feature type="region of interest" description="Disordered" evidence="5">
    <location>
        <begin position="624"/>
        <end position="645"/>
    </location>
</feature>
<dbReference type="PANTHER" id="PTHR11829">
    <property type="entry name" value="FORKHEAD BOX PROTEIN"/>
    <property type="match status" value="1"/>
</dbReference>
<dbReference type="Gene3D" id="1.10.10.10">
    <property type="entry name" value="Winged helix-like DNA-binding domain superfamily/Winged helix DNA-binding domain"/>
    <property type="match status" value="1"/>
</dbReference>
<gene>
    <name evidence="7" type="ORF">HMPREF1541_04766</name>
</gene>
<evidence type="ECO:0000256" key="2">
    <source>
        <dbReference type="ARBA" id="ARBA00023125"/>
    </source>
</evidence>
<dbReference type="PANTHER" id="PTHR11829:SF343">
    <property type="entry name" value="FORK-HEAD DOMAIN-CONTAINING PROTEIN"/>
    <property type="match status" value="1"/>
</dbReference>
<evidence type="ECO:0000313" key="8">
    <source>
        <dbReference type="Proteomes" id="UP000030752"/>
    </source>
</evidence>
<evidence type="ECO:0000256" key="4">
    <source>
        <dbReference type="PROSITE-ProRule" id="PRU00089"/>
    </source>
</evidence>
<dbReference type="eggNOG" id="KOG2294">
    <property type="taxonomic scope" value="Eukaryota"/>
</dbReference>
<name>W2RXU4_CYPE1</name>
<dbReference type="SMART" id="SM00339">
    <property type="entry name" value="FH"/>
    <property type="match status" value="1"/>
</dbReference>
<dbReference type="InterPro" id="IPR001766">
    <property type="entry name" value="Fork_head_dom"/>
</dbReference>
<feature type="domain" description="Fork-head" evidence="6">
    <location>
        <begin position="217"/>
        <end position="294"/>
    </location>
</feature>
<evidence type="ECO:0000259" key="6">
    <source>
        <dbReference type="PROSITE" id="PS50039"/>
    </source>
</evidence>